<dbReference type="PANTHER" id="PTHR34457:SF3">
    <property type="entry name" value="PROTEIN TIC236, CHLOROPLASTIC"/>
    <property type="match status" value="1"/>
</dbReference>
<comment type="caution">
    <text evidence="6">The sequence shown here is derived from an EMBL/GenBank/DDBJ whole genome shotgun (WGS) entry which is preliminary data.</text>
</comment>
<dbReference type="GO" id="GO:0005886">
    <property type="term" value="C:plasma membrane"/>
    <property type="evidence" value="ECO:0007669"/>
    <property type="project" value="InterPro"/>
</dbReference>
<gene>
    <name evidence="6" type="ORF">AsFPU1_0843</name>
</gene>
<name>A0A401IDT5_APHSA</name>
<keyword evidence="3" id="KW-1133">Transmembrane helix</keyword>
<organism evidence="6 7">
    <name type="scientific">Aphanothece sacrum FPU1</name>
    <dbReference type="NCBI Taxonomy" id="1920663"/>
    <lineage>
        <taxon>Bacteria</taxon>
        <taxon>Bacillati</taxon>
        <taxon>Cyanobacteriota</taxon>
        <taxon>Cyanophyceae</taxon>
        <taxon>Oscillatoriophycideae</taxon>
        <taxon>Chroococcales</taxon>
        <taxon>Aphanothecaceae</taxon>
        <taxon>Aphanothece</taxon>
    </lineage>
</organism>
<dbReference type="GO" id="GO:0009306">
    <property type="term" value="P:protein secretion"/>
    <property type="evidence" value="ECO:0007669"/>
    <property type="project" value="InterPro"/>
</dbReference>
<dbReference type="InterPro" id="IPR053022">
    <property type="entry name" value="Chloroplast_translocon_comp"/>
</dbReference>
<proteinExistence type="predicted"/>
<evidence type="ECO:0000313" key="6">
    <source>
        <dbReference type="EMBL" id="GBF79448.1"/>
    </source>
</evidence>
<dbReference type="EMBL" id="BDQK01000002">
    <property type="protein sequence ID" value="GBF79448.1"/>
    <property type="molecule type" value="Genomic_DNA"/>
</dbReference>
<evidence type="ECO:0000256" key="4">
    <source>
        <dbReference type="ARBA" id="ARBA00023136"/>
    </source>
</evidence>
<sequence>MVGGILLTLGIGVYGGINYFVYQKLSPLVSTQLSELLQRKVSIGEVKNFSFNSIRFGISEIPTTQTDPDYLKIKEINIGFNPLPLLLGQPLKLDITVDNPNLYVAEDKTGQWIKLPEMEKGEEVELPIDIEASFKLNKADIRVHPYGIKKPLNLAINGQGGYVYKAKDDQQISYDVIANLLDSEIILKGETALNNGKTAANLQVNQLNLPQLVALIPNSPLMLKSGKFNSNVNLSLPSLEKIEGTQGSGKVDISGLVANIKPLKVPLKVNVNLDFLGQTVQFKQTEISLGNLVTQISGGVNWKEGYNLNVNVKPITIKNILKLIPSQLPINIGGEIQGNIKVNGLIKNPIVTGSINNTKSLIIDQVPIKTINANFQANLHQFILKKVEINPTVGGQIIAKGKVETGILKAIEKKQPIDWQKMPLELGLKVNLPTQKLLTPYYKSSQAVSLGNISASGIVKGTLGKPLGKFQWRSPNLLTVSNRSISGKGDLLLAGETVLLRDVTLQGEGGNITLNGVGNLAKRQWQTVIKSETFSLVPLVKVVCSFNRCPDQLLANSITLRNGDIRLTGNFDKINLETVNALANLTLIVDNGAIAINSNLSQGNLTARTFLTGISLAYYVPNLSVPVKIDNTNINFSGNIAQLFKNDTFNINPLTAEGNIKLTVAGSPVNANLQLNQGILQTVTNIGQLELNPIIPNLPLTSNLVRSNINLTGNVNSLLASLGKTPDFSSFRGDAEIQLAIENSLVNVRGNLQNGIVKGLVNLGSLSLNKIIPSLPISTQLVRGNIEASSQLNSLLSTTPNLNSIQANINLQLAAAKGIINTNTRLINNQWNSDISASRLNIATILNQIVPKAPQIDLDNLNAKMKLSGSLNSIFEETGTIPIQAKTITLNSNGQTVNANGTIIISNLNTRPDAQVNLSVDANSQLNKLPLNQLISLIPVERNLLPESVKLEGIVDFKGRFIGKQLLTNANTPGNIKLLGDVKLTNFAINNRKFENSLTGYLKAIIGEKIALNLKGSEDIIAASVIPCTRAECLFPYLPNSFELRQTTGKELPIIAQGNLQGDRFIAKIEQFPLELFKLEPTKNNGIPGFISGAVNSRIDINLFTLEGTGNIRIDNPRLGFIEANEITANLSYKDNLARLESGNLKLGRSNYDLQGYLNLKSGALQGNLNVDKGRVEDILTALKISSVDRFLDLLQLKPIDYAKAKQIPPQSVGDANSTIAEQVNLLAVIDQTIRELAAQNQAGGIPTELDIRGYFNTKVALTGTIYKPIFNLKLTGQNWQWNPQKAFPDIVEPLGLVIRDQQIIPINNIKIATRLEYGKLTIEQAQIQIKESLVGLQGNFSLQEINANWNVENLSFDTINNFFKMPPDVSGSLNSTGTVQGTIFAPKIQGQFAFVDSSFRGRSLNETIEGQFSYQNARFKLLTNEPSIVYASIDIPFPIYPGNDSFNVDVRLDTDAFTLVRIFSQDKVALVNGEAGFTLQAQGRLDLTEGFRLYEFNTDNKLILNQAVFASAAFPQPLTVTGQIDIDDKLIKVEQLQGTFADSKLTIAGVLPLFIPESKANNPLTVAIEKGEINLEGLYRGEVDGQINVTGAAIQPILGGQIQLANGQVFIPKNETETQERTVVNFNQWVKPIRQIPRNNEPIPLLPQLNNFQVSLQGLYIEQIPLFRFEFGGNLIVNGSLNNFDSLQPQGNILVSRGFVNFLETRFFIERRRLNQISFNPQQGLLNPDLDLMMRTIVSEVPSTSRELRGAETTEIPDDSLNKVQRVDINLGLKGSLAQLIPSLSKNESQVCQIQDALQPIRTSATLSDEELEKVANCLQILAAQGNGNQKLLSNPVIQLSSSPPRSQGEIVRLLGEQLFILTETLQGQSTEQLIQFGVVQLALPMVFQNVLYDIESAVSDTIGSTDFRIVPFLETIYEVEDKGFVRLSYDYGFNEFRVRYEKRF</sequence>
<reference evidence="7" key="1">
    <citation type="submission" date="2017-05" db="EMBL/GenBank/DDBJ databases">
        <title>Physiological properties and genetic analysis related to exopolysaccharide production of fresh-water unicellular cyanobacterium Aphanothece sacrum, Suizenji Nori, that has been cultured as a food source in Japan.</title>
        <authorList>
            <person name="Kanesaki Y."/>
            <person name="Yoshikawa S."/>
            <person name="Ohki K."/>
        </authorList>
    </citation>
    <scope>NUCLEOTIDE SEQUENCE [LARGE SCALE GENOMIC DNA]</scope>
    <source>
        <strain evidence="7">FPU1</strain>
    </source>
</reference>
<feature type="domain" description="Translocation and assembly module TamB C-terminal" evidence="5">
    <location>
        <begin position="1537"/>
        <end position="1880"/>
    </location>
</feature>
<accession>A0A401IDT5</accession>
<evidence type="ECO:0000256" key="2">
    <source>
        <dbReference type="ARBA" id="ARBA00022692"/>
    </source>
</evidence>
<keyword evidence="4" id="KW-0472">Membrane</keyword>
<dbReference type="InterPro" id="IPR007452">
    <property type="entry name" value="TamB_C"/>
</dbReference>
<evidence type="ECO:0000256" key="3">
    <source>
        <dbReference type="ARBA" id="ARBA00022989"/>
    </source>
</evidence>
<protein>
    <submittedName>
        <fullName evidence="6">Heme utilization protein</fullName>
    </submittedName>
</protein>
<evidence type="ECO:0000256" key="1">
    <source>
        <dbReference type="ARBA" id="ARBA00004167"/>
    </source>
</evidence>
<dbReference type="PANTHER" id="PTHR34457">
    <property type="entry name" value="EMBRYO DEFECTIVE 2410"/>
    <property type="match status" value="1"/>
</dbReference>
<comment type="subcellular location">
    <subcellularLocation>
        <location evidence="1">Membrane</location>
        <topology evidence="1">Single-pass membrane protein</topology>
    </subcellularLocation>
</comment>
<dbReference type="Pfam" id="PF04357">
    <property type="entry name" value="TamB"/>
    <property type="match status" value="1"/>
</dbReference>
<keyword evidence="2" id="KW-0812">Transmembrane</keyword>
<evidence type="ECO:0000313" key="7">
    <source>
        <dbReference type="Proteomes" id="UP000287247"/>
    </source>
</evidence>
<keyword evidence="7" id="KW-1185">Reference proteome</keyword>
<dbReference type="Proteomes" id="UP000287247">
    <property type="component" value="Unassembled WGS sequence"/>
</dbReference>
<evidence type="ECO:0000259" key="5">
    <source>
        <dbReference type="Pfam" id="PF04357"/>
    </source>
</evidence>